<dbReference type="Proteomes" id="UP000258016">
    <property type="component" value="Chromosome"/>
</dbReference>
<protein>
    <recommendedName>
        <fullName evidence="3">Transcriptional regulator</fullName>
    </recommendedName>
</protein>
<accession>A0ABM6M3D4</accession>
<dbReference type="Pfam" id="PF13711">
    <property type="entry name" value="DUF4160"/>
    <property type="match status" value="1"/>
</dbReference>
<keyword evidence="2" id="KW-1185">Reference proteome</keyword>
<dbReference type="EMBL" id="CP020083">
    <property type="protein sequence ID" value="ASR50365.1"/>
    <property type="molecule type" value="Genomic_DNA"/>
</dbReference>
<proteinExistence type="predicted"/>
<evidence type="ECO:0000313" key="1">
    <source>
        <dbReference type="EMBL" id="ASR50365.1"/>
    </source>
</evidence>
<reference evidence="1 2" key="1">
    <citation type="submission" date="2017-03" db="EMBL/GenBank/DDBJ databases">
        <title>Complete genome sequence of Blastomonas fulva degrading microcsystin LR.</title>
        <authorList>
            <person name="Lee H.-g."/>
            <person name="Jin L."/>
            <person name="oh H.-M."/>
        </authorList>
    </citation>
    <scope>NUCLEOTIDE SEQUENCE [LARGE SCALE GENOMIC DNA]</scope>
    <source>
        <strain evidence="1 2">T2</strain>
    </source>
</reference>
<evidence type="ECO:0008006" key="3">
    <source>
        <dbReference type="Google" id="ProtNLM"/>
    </source>
</evidence>
<dbReference type="InterPro" id="IPR025427">
    <property type="entry name" value="DUF4160"/>
</dbReference>
<evidence type="ECO:0000313" key="2">
    <source>
        <dbReference type="Proteomes" id="UP000258016"/>
    </source>
</evidence>
<sequence>MPIISMFFGIVIRMYHNDHAPPHFHASYQGFEALFRVADGSVYAGALPLKAQRIVQEWAIRHQDELLANWQRGVDLLPMELVPGADFDD</sequence>
<organism evidence="1 2">
    <name type="scientific">Blastomonas fulva</name>
    <dbReference type="NCBI Taxonomy" id="1550728"/>
    <lineage>
        <taxon>Bacteria</taxon>
        <taxon>Pseudomonadati</taxon>
        <taxon>Pseudomonadota</taxon>
        <taxon>Alphaproteobacteria</taxon>
        <taxon>Sphingomonadales</taxon>
        <taxon>Sphingomonadaceae</taxon>
        <taxon>Blastomonas</taxon>
    </lineage>
</organism>
<dbReference type="RefSeq" id="WP_117351296.1">
    <property type="nucleotide sequence ID" value="NZ_CP020083.1"/>
</dbReference>
<dbReference type="GeneID" id="303484318"/>
<name>A0ABM6M3D4_9SPHN</name>
<gene>
    <name evidence="1" type="ORF">B5J99_01875</name>
</gene>